<organism evidence="3 4">
    <name type="scientific">Azospirillum thermophilum</name>
    <dbReference type="NCBI Taxonomy" id="2202148"/>
    <lineage>
        <taxon>Bacteria</taxon>
        <taxon>Pseudomonadati</taxon>
        <taxon>Pseudomonadota</taxon>
        <taxon>Alphaproteobacteria</taxon>
        <taxon>Rhodospirillales</taxon>
        <taxon>Azospirillaceae</taxon>
        <taxon>Azospirillum</taxon>
    </lineage>
</organism>
<proteinExistence type="predicted"/>
<evidence type="ECO:0000313" key="3">
    <source>
        <dbReference type="EMBL" id="AWK86928.1"/>
    </source>
</evidence>
<feature type="region of interest" description="Disordered" evidence="1">
    <location>
        <begin position="134"/>
        <end position="177"/>
    </location>
</feature>
<gene>
    <name evidence="3" type="ORF">DEW08_12430</name>
</gene>
<dbReference type="Proteomes" id="UP000245629">
    <property type="component" value="Chromosome 2"/>
</dbReference>
<accession>A0A2S2CR15</accession>
<keyword evidence="2" id="KW-0732">Signal</keyword>
<keyword evidence="4" id="KW-1185">Reference proteome</keyword>
<name>A0A2S2CR15_9PROT</name>
<dbReference type="OrthoDB" id="7297681at2"/>
<dbReference type="AlphaFoldDB" id="A0A2S2CR15"/>
<feature type="chain" id="PRO_5015634168" evidence="2">
    <location>
        <begin position="23"/>
        <end position="304"/>
    </location>
</feature>
<feature type="region of interest" description="Disordered" evidence="1">
    <location>
        <begin position="215"/>
        <end position="258"/>
    </location>
</feature>
<sequence length="304" mass="30940">MSCKRAARVATALLGVSVLALTAGGRAEASWWWRPAADEADITLVSGGRSVQPALPAEEPSLLDSAQALLGQAADAGVSAAGAAASALAEVPGLLAVPVGAVGSRARSAADTIGQFAWEVAYALGTNSTPVTAIPITEPYDPPEPAAAGTRTVLRSERRDPPPAQKPVRPQPKRPELATTAAGPLALSAAAVETAQGGASAGGLPPIQIAALPSGSDAGAMQSDAADPPVSRPLASAAKAAKPPAPAAEPAAEEEGPIDPKLLANFVYDRAQRRPDGSYFVPKPLQRLFELRTQAVEQGRRRCR</sequence>
<dbReference type="RefSeq" id="WP_109327542.1">
    <property type="nucleotide sequence ID" value="NZ_CP029353.1"/>
</dbReference>
<reference evidence="4" key="1">
    <citation type="submission" date="2018-05" db="EMBL/GenBank/DDBJ databases">
        <title>Azospirillum thermophila sp. nov., a novel isolated from hot spring.</title>
        <authorList>
            <person name="Zhao Z."/>
        </authorList>
    </citation>
    <scope>NUCLEOTIDE SEQUENCE [LARGE SCALE GENOMIC DNA]</scope>
    <source>
        <strain evidence="4">CFH 70021</strain>
    </source>
</reference>
<dbReference type="KEGG" id="azz:DEW08_12430"/>
<feature type="signal peptide" evidence="2">
    <location>
        <begin position="1"/>
        <end position="22"/>
    </location>
</feature>
<dbReference type="EMBL" id="CP029353">
    <property type="protein sequence ID" value="AWK86928.1"/>
    <property type="molecule type" value="Genomic_DNA"/>
</dbReference>
<protein>
    <submittedName>
        <fullName evidence="3">Uncharacterized protein</fullName>
    </submittedName>
</protein>
<evidence type="ECO:0000256" key="2">
    <source>
        <dbReference type="SAM" id="SignalP"/>
    </source>
</evidence>
<evidence type="ECO:0000313" key="4">
    <source>
        <dbReference type="Proteomes" id="UP000245629"/>
    </source>
</evidence>
<evidence type="ECO:0000256" key="1">
    <source>
        <dbReference type="SAM" id="MobiDB-lite"/>
    </source>
</evidence>